<accession>A0A8S9UVW8</accession>
<gene>
    <name evidence="2" type="ORF">GN958_ATG07381</name>
</gene>
<dbReference type="EMBL" id="JAACNO010001017">
    <property type="protein sequence ID" value="KAF4143422.1"/>
    <property type="molecule type" value="Genomic_DNA"/>
</dbReference>
<protein>
    <submittedName>
        <fullName evidence="2">Uncharacterized protein</fullName>
    </submittedName>
</protein>
<dbReference type="Proteomes" id="UP000704712">
    <property type="component" value="Unassembled WGS sequence"/>
</dbReference>
<feature type="compositionally biased region" description="Polar residues" evidence="1">
    <location>
        <begin position="100"/>
        <end position="121"/>
    </location>
</feature>
<dbReference type="AlphaFoldDB" id="A0A8S9UVW8"/>
<evidence type="ECO:0000256" key="1">
    <source>
        <dbReference type="SAM" id="MobiDB-lite"/>
    </source>
</evidence>
<feature type="region of interest" description="Disordered" evidence="1">
    <location>
        <begin position="34"/>
        <end position="163"/>
    </location>
</feature>
<name>A0A8S9UVW8_PHYIN</name>
<comment type="caution">
    <text evidence="2">The sequence shown here is derived from an EMBL/GenBank/DDBJ whole genome shotgun (WGS) entry which is preliminary data.</text>
</comment>
<evidence type="ECO:0000313" key="2">
    <source>
        <dbReference type="EMBL" id="KAF4143422.1"/>
    </source>
</evidence>
<evidence type="ECO:0000313" key="3">
    <source>
        <dbReference type="Proteomes" id="UP000704712"/>
    </source>
</evidence>
<sequence>MLESLKRFESIATDGEAPFVSVWPDRLSQLDPISQISEIHDGGAANSGDTSEPPTSIADAIYNNEDEIQREGDLEEPDDTLGRGGPMVAQSPSHSRDVSPCSSHTGHTIEVTDSNSHSGGASHSDEVTSDAQGFPDQSEMRDERSIVGLSHSSYDETKQLQFK</sequence>
<feature type="compositionally biased region" description="Basic and acidic residues" evidence="1">
    <location>
        <begin position="153"/>
        <end position="163"/>
    </location>
</feature>
<organism evidence="2 3">
    <name type="scientific">Phytophthora infestans</name>
    <name type="common">Potato late blight agent</name>
    <name type="synonym">Botrytis infestans</name>
    <dbReference type="NCBI Taxonomy" id="4787"/>
    <lineage>
        <taxon>Eukaryota</taxon>
        <taxon>Sar</taxon>
        <taxon>Stramenopiles</taxon>
        <taxon>Oomycota</taxon>
        <taxon>Peronosporomycetes</taxon>
        <taxon>Peronosporales</taxon>
        <taxon>Peronosporaceae</taxon>
        <taxon>Phytophthora</taxon>
    </lineage>
</organism>
<reference evidence="2" key="1">
    <citation type="submission" date="2020-03" db="EMBL/GenBank/DDBJ databases">
        <title>Hybrid Assembly of Korean Phytophthora infestans isolates.</title>
        <authorList>
            <person name="Prokchorchik M."/>
            <person name="Lee Y."/>
            <person name="Seo J."/>
            <person name="Cho J.-H."/>
            <person name="Park Y.-E."/>
            <person name="Jang D.-C."/>
            <person name="Im J.-S."/>
            <person name="Choi J.-G."/>
            <person name="Park H.-J."/>
            <person name="Lee G.-B."/>
            <person name="Lee Y.-G."/>
            <person name="Hong S.-Y."/>
            <person name="Cho K."/>
            <person name="Sohn K.H."/>
        </authorList>
    </citation>
    <scope>NUCLEOTIDE SEQUENCE</scope>
    <source>
        <strain evidence="2">KR_2_A2</strain>
    </source>
</reference>
<proteinExistence type="predicted"/>